<keyword evidence="3" id="KW-1185">Reference proteome</keyword>
<evidence type="ECO:0000313" key="3">
    <source>
        <dbReference type="Proteomes" id="UP000026915"/>
    </source>
</evidence>
<protein>
    <submittedName>
        <fullName evidence="2">Uncharacterized protein isoform 1</fullName>
    </submittedName>
</protein>
<proteinExistence type="predicted"/>
<dbReference type="Proteomes" id="UP000026915">
    <property type="component" value="Chromosome 7"/>
</dbReference>
<dbReference type="InParanoid" id="A0A061F569"/>
<dbReference type="AlphaFoldDB" id="A0A061F569"/>
<reference evidence="2 3" key="1">
    <citation type="journal article" date="2013" name="Genome Biol.">
        <title>The genome sequence of the most widely cultivated cacao type and its use to identify candidate genes regulating pod color.</title>
        <authorList>
            <person name="Motamayor J.C."/>
            <person name="Mockaitis K."/>
            <person name="Schmutz J."/>
            <person name="Haiminen N."/>
            <person name="Iii D.L."/>
            <person name="Cornejo O."/>
            <person name="Findley S.D."/>
            <person name="Zheng P."/>
            <person name="Utro F."/>
            <person name="Royaert S."/>
            <person name="Saski C."/>
            <person name="Jenkins J."/>
            <person name="Podicheti R."/>
            <person name="Zhao M."/>
            <person name="Scheffler B.E."/>
            <person name="Stack J.C."/>
            <person name="Feltus F.A."/>
            <person name="Mustiga G.M."/>
            <person name="Amores F."/>
            <person name="Phillips W."/>
            <person name="Marelli J.P."/>
            <person name="May G.D."/>
            <person name="Shapiro H."/>
            <person name="Ma J."/>
            <person name="Bustamante C.D."/>
            <person name="Schnell R.J."/>
            <person name="Main D."/>
            <person name="Gilbert D."/>
            <person name="Parida L."/>
            <person name="Kuhn D.N."/>
        </authorList>
    </citation>
    <scope>NUCLEOTIDE SEQUENCE [LARGE SCALE GENOMIC DNA]</scope>
    <source>
        <strain evidence="3">cv. Matina 1-6</strain>
    </source>
</reference>
<dbReference type="EMBL" id="CM001885">
    <property type="protein sequence ID" value="EOY12515.1"/>
    <property type="molecule type" value="Genomic_DNA"/>
</dbReference>
<sequence>MPIDHPRIPLTLMPPPPHPSSKEHRSDTLQGSSPPPLLWCSSRVGGRDSSRERWNNGGGKVERKGREIQLELNLVLRLLEKSLQLVAGSGFRLQTELCSHVSAQQNDGGCEVG</sequence>
<gene>
    <name evidence="2" type="ORF">TCM_031009</name>
</gene>
<accession>A0A061F569</accession>
<feature type="region of interest" description="Disordered" evidence="1">
    <location>
        <begin position="1"/>
        <end position="63"/>
    </location>
</feature>
<dbReference type="Gramene" id="EOY12515">
    <property type="protein sequence ID" value="EOY12515"/>
    <property type="gene ID" value="TCM_031009"/>
</dbReference>
<evidence type="ECO:0000313" key="2">
    <source>
        <dbReference type="EMBL" id="EOY12515.1"/>
    </source>
</evidence>
<evidence type="ECO:0000256" key="1">
    <source>
        <dbReference type="SAM" id="MobiDB-lite"/>
    </source>
</evidence>
<name>A0A061F569_THECC</name>
<organism evidence="2 3">
    <name type="scientific">Theobroma cacao</name>
    <name type="common">Cacao</name>
    <name type="synonym">Cocoa</name>
    <dbReference type="NCBI Taxonomy" id="3641"/>
    <lineage>
        <taxon>Eukaryota</taxon>
        <taxon>Viridiplantae</taxon>
        <taxon>Streptophyta</taxon>
        <taxon>Embryophyta</taxon>
        <taxon>Tracheophyta</taxon>
        <taxon>Spermatophyta</taxon>
        <taxon>Magnoliopsida</taxon>
        <taxon>eudicotyledons</taxon>
        <taxon>Gunneridae</taxon>
        <taxon>Pentapetalae</taxon>
        <taxon>rosids</taxon>
        <taxon>malvids</taxon>
        <taxon>Malvales</taxon>
        <taxon>Malvaceae</taxon>
        <taxon>Byttnerioideae</taxon>
        <taxon>Theobroma</taxon>
    </lineage>
</organism>
<feature type="compositionally biased region" description="Basic and acidic residues" evidence="1">
    <location>
        <begin position="45"/>
        <end position="63"/>
    </location>
</feature>
<dbReference type="HOGENOM" id="CLU_171420_0_0_1"/>